<feature type="domain" description="DUF4515" evidence="12">
    <location>
        <begin position="43"/>
        <end position="228"/>
    </location>
</feature>
<name>A0A1Y2FP95_9FUNG</name>
<feature type="compositionally biased region" description="Low complexity" evidence="11">
    <location>
        <begin position="593"/>
        <end position="624"/>
    </location>
</feature>
<evidence type="ECO:0000256" key="9">
    <source>
        <dbReference type="ARBA" id="ARBA00031573"/>
    </source>
</evidence>
<comment type="caution">
    <text evidence="13">The sequence shown here is derived from an EMBL/GenBank/DDBJ whole genome shotgun (WGS) entry which is preliminary data.</text>
</comment>
<evidence type="ECO:0000256" key="7">
    <source>
        <dbReference type="ARBA" id="ARBA00023212"/>
    </source>
</evidence>
<keyword evidence="7" id="KW-0206">Cytoskeleton</keyword>
<protein>
    <recommendedName>
        <fullName evidence="3">Basal body-orientation factor 1</fullName>
    </recommendedName>
    <alternativeName>
        <fullName evidence="9">Coiled-coil domain-containing protein 176</fullName>
    </alternativeName>
</protein>
<dbReference type="AlphaFoldDB" id="A0A1Y2FP95"/>
<evidence type="ECO:0000256" key="2">
    <source>
        <dbReference type="ARBA" id="ARBA00007508"/>
    </source>
</evidence>
<keyword evidence="6" id="KW-0969">Cilium</keyword>
<keyword evidence="4" id="KW-0963">Cytoplasm</keyword>
<keyword evidence="8" id="KW-0966">Cell projection</keyword>
<evidence type="ECO:0000256" key="10">
    <source>
        <dbReference type="SAM" id="Coils"/>
    </source>
</evidence>
<evidence type="ECO:0000256" key="4">
    <source>
        <dbReference type="ARBA" id="ARBA00022490"/>
    </source>
</evidence>
<organism evidence="13 14">
    <name type="scientific">Neocallimastix californiae</name>
    <dbReference type="NCBI Taxonomy" id="1754190"/>
    <lineage>
        <taxon>Eukaryota</taxon>
        <taxon>Fungi</taxon>
        <taxon>Fungi incertae sedis</taxon>
        <taxon>Chytridiomycota</taxon>
        <taxon>Chytridiomycota incertae sedis</taxon>
        <taxon>Neocallimastigomycetes</taxon>
        <taxon>Neocallimastigales</taxon>
        <taxon>Neocallimastigaceae</taxon>
        <taxon>Neocallimastix</taxon>
    </lineage>
</organism>
<feature type="compositionally biased region" description="Basic and acidic residues" evidence="11">
    <location>
        <begin position="575"/>
        <end position="584"/>
    </location>
</feature>
<dbReference type="EMBL" id="MCOG01000003">
    <property type="protein sequence ID" value="ORY85793.1"/>
    <property type="molecule type" value="Genomic_DNA"/>
</dbReference>
<dbReference type="PANTHER" id="PTHR14845">
    <property type="entry name" value="COILED-COIL DOMAIN-CONTAINING 166"/>
    <property type="match status" value="1"/>
</dbReference>
<dbReference type="InterPro" id="IPR032777">
    <property type="entry name" value="DUF4515"/>
</dbReference>
<evidence type="ECO:0000256" key="1">
    <source>
        <dbReference type="ARBA" id="ARBA00004120"/>
    </source>
</evidence>
<evidence type="ECO:0000313" key="13">
    <source>
        <dbReference type="EMBL" id="ORY85793.1"/>
    </source>
</evidence>
<evidence type="ECO:0000259" key="12">
    <source>
        <dbReference type="Pfam" id="PF14988"/>
    </source>
</evidence>
<feature type="compositionally biased region" description="Acidic residues" evidence="11">
    <location>
        <begin position="534"/>
        <end position="543"/>
    </location>
</feature>
<feature type="compositionally biased region" description="Polar residues" evidence="11">
    <location>
        <begin position="410"/>
        <end position="427"/>
    </location>
</feature>
<evidence type="ECO:0000256" key="6">
    <source>
        <dbReference type="ARBA" id="ARBA00023069"/>
    </source>
</evidence>
<comment type="similarity">
    <text evidence="2">Belongs to the BBOF1 family.</text>
</comment>
<evidence type="ECO:0000256" key="5">
    <source>
        <dbReference type="ARBA" id="ARBA00023054"/>
    </source>
</evidence>
<keyword evidence="14" id="KW-1185">Reference proteome</keyword>
<evidence type="ECO:0000256" key="8">
    <source>
        <dbReference type="ARBA" id="ARBA00023273"/>
    </source>
</evidence>
<dbReference type="STRING" id="1754190.A0A1Y2FP95"/>
<evidence type="ECO:0000256" key="3">
    <source>
        <dbReference type="ARBA" id="ARBA00015392"/>
    </source>
</evidence>
<dbReference type="Proteomes" id="UP000193920">
    <property type="component" value="Unassembled WGS sequence"/>
</dbReference>
<proteinExistence type="inferred from homology"/>
<evidence type="ECO:0000313" key="14">
    <source>
        <dbReference type="Proteomes" id="UP000193920"/>
    </source>
</evidence>
<keyword evidence="5 10" id="KW-0175">Coiled coil</keyword>
<gene>
    <name evidence="13" type="ORF">LY90DRAFT_696923</name>
</gene>
<evidence type="ECO:0000256" key="11">
    <source>
        <dbReference type="SAM" id="MobiDB-lite"/>
    </source>
</evidence>
<comment type="subcellular location">
    <subcellularLocation>
        <location evidence="1">Cytoplasm</location>
        <location evidence="1">Cytoskeleton</location>
        <location evidence="1">Cilium basal body</location>
    </subcellularLocation>
</comment>
<feature type="compositionally biased region" description="Acidic residues" evidence="11">
    <location>
        <begin position="438"/>
        <end position="494"/>
    </location>
</feature>
<reference evidence="13 14" key="1">
    <citation type="submission" date="2016-08" db="EMBL/GenBank/DDBJ databases">
        <title>A Parts List for Fungal Cellulosomes Revealed by Comparative Genomics.</title>
        <authorList>
            <consortium name="DOE Joint Genome Institute"/>
            <person name="Haitjema C.H."/>
            <person name="Gilmore S.P."/>
            <person name="Henske J.K."/>
            <person name="Solomon K.V."/>
            <person name="De Groot R."/>
            <person name="Kuo A."/>
            <person name="Mondo S.J."/>
            <person name="Salamov A.A."/>
            <person name="Labutti K."/>
            <person name="Zhao Z."/>
            <person name="Chiniquy J."/>
            <person name="Barry K."/>
            <person name="Brewer H.M."/>
            <person name="Purvine S.O."/>
            <person name="Wright A.T."/>
            <person name="Boxma B."/>
            <person name="Van Alen T."/>
            <person name="Hackstein J.H."/>
            <person name="Baker S.E."/>
            <person name="Grigoriev I.V."/>
            <person name="O'Malley M.A."/>
        </authorList>
    </citation>
    <scope>NUCLEOTIDE SEQUENCE [LARGE SCALE GENOMIC DNA]</scope>
    <source>
        <strain evidence="13 14">G1</strain>
    </source>
</reference>
<feature type="coiled-coil region" evidence="10">
    <location>
        <begin position="5"/>
        <end position="163"/>
    </location>
</feature>
<sequence>MERLYEDATKENEQYKIRIDSLIKTIDNLQETCRLQDNDALEVISTLQRESESKDNKIKLLEGQMDTERENSRLERESIVKDYENQISELREALREKETSLKVVKDEFNVLKDFRRKRRELMQELERKNNDMIEIEKSNKDKIERLEKKFFEEKVRLQKETNKKLAELASKAHKEAILNLKQTTKEVYKENLRMADALRYHVMEGEDLQKLNNKLAITNKQLLEEKDLNSIIIKDLQNKVMSMEYTLSHIVREFDQEKEIISKLAKQEIDKVRFTVDTLKSELSIRIKQMKQIRRIAQHILDQRSDLETFFMDALDHVRIEICKEREEKRRKEAEEFNKKIKNVLNPQAAEAFEEQEHEEMRKLDEQSYSSKVDINQLSWKDKERVLRVLFAKMNYITMVDSKGKEENKITSSDYKLNNDSLQSSEMMKSYDDHIPPEEGEDYFTEGEYSEEESLEIGSEEESEEENENEENSDEELEEKGNGEEEERGGEEEEKAMNNIVENRNDTNGTETNEKNEQTETQELEPKNGNSNDENTEKEEEETNANPSEEVSNKDNENNEEESLDQGATRSPHPPNDEPNHEAINKINKKRNSSSSSSSSGSGSSGSLNQSSSKSNILKNSISNANPTQPVDASVEEKEEEEEKQPYMMSANEITKSEESLDKFIEDGMDNIKRSEEELKIQSEESFDEFLKRSYSHNLENDET</sequence>
<feature type="region of interest" description="Disordered" evidence="11">
    <location>
        <begin position="404"/>
        <end position="662"/>
    </location>
</feature>
<dbReference type="Pfam" id="PF14988">
    <property type="entry name" value="DUF4515"/>
    <property type="match status" value="1"/>
</dbReference>
<dbReference type="OrthoDB" id="441129at2759"/>
<accession>A0A1Y2FP95</accession>
<dbReference type="PANTHER" id="PTHR14845:SF5">
    <property type="entry name" value="BASAL BODY-ORIENTATION FACTOR 1"/>
    <property type="match status" value="1"/>
</dbReference>